<keyword evidence="3" id="KW-1185">Reference proteome</keyword>
<evidence type="ECO:0000313" key="3">
    <source>
        <dbReference type="Proteomes" id="UP000324252"/>
    </source>
</evidence>
<protein>
    <submittedName>
        <fullName evidence="2">Uncharacterized protein</fullName>
    </submittedName>
</protein>
<feature type="signal peptide" evidence="1">
    <location>
        <begin position="1"/>
        <end position="18"/>
    </location>
</feature>
<dbReference type="OrthoDB" id="7726273at2"/>
<feature type="chain" id="PRO_5015064447" evidence="1">
    <location>
        <begin position="19"/>
        <end position="103"/>
    </location>
</feature>
<name>A0A1H0CK48_9RHOB</name>
<organism evidence="2 3">
    <name type="scientific">Lutimaribacter pacificus</name>
    <dbReference type="NCBI Taxonomy" id="391948"/>
    <lineage>
        <taxon>Bacteria</taxon>
        <taxon>Pseudomonadati</taxon>
        <taxon>Pseudomonadota</taxon>
        <taxon>Alphaproteobacteria</taxon>
        <taxon>Rhodobacterales</taxon>
        <taxon>Roseobacteraceae</taxon>
        <taxon>Lutimaribacter</taxon>
    </lineage>
</organism>
<sequence length="103" mass="11107">MIRAALICAALWASGAQAQDAWAQRKCALYTQAWDFALRAYGTAGLSAEFLDRHAGFLASGCTAAHDVCPRSREERAMADRLTIMSMSEGMASTFVPFACPRG</sequence>
<dbReference type="EMBL" id="FQZZ01000001">
    <property type="protein sequence ID" value="SHJ43658.1"/>
    <property type="molecule type" value="Genomic_DNA"/>
</dbReference>
<accession>A0A1H0CK48</accession>
<gene>
    <name evidence="2" type="ORF">SAMN05444142_101244</name>
</gene>
<dbReference type="AlphaFoldDB" id="A0A1H0CK48"/>
<reference evidence="2 3" key="1">
    <citation type="submission" date="2016-11" db="EMBL/GenBank/DDBJ databases">
        <authorList>
            <person name="Varghese N."/>
            <person name="Submissions S."/>
        </authorList>
    </citation>
    <scope>NUCLEOTIDE SEQUENCE [LARGE SCALE GENOMIC DNA]</scope>
    <source>
        <strain evidence="2 3">DSM 29620</strain>
    </source>
</reference>
<dbReference type="Proteomes" id="UP000324252">
    <property type="component" value="Unassembled WGS sequence"/>
</dbReference>
<proteinExistence type="predicted"/>
<dbReference type="RefSeq" id="WP_149786843.1">
    <property type="nucleotide sequence ID" value="NZ_FNIO01000001.1"/>
</dbReference>
<keyword evidence="1" id="KW-0732">Signal</keyword>
<evidence type="ECO:0000313" key="2">
    <source>
        <dbReference type="EMBL" id="SHJ43658.1"/>
    </source>
</evidence>
<evidence type="ECO:0000256" key="1">
    <source>
        <dbReference type="SAM" id="SignalP"/>
    </source>
</evidence>